<keyword evidence="2" id="KW-1185">Reference proteome</keyword>
<evidence type="ECO:0000313" key="1">
    <source>
        <dbReference type="EnsemblMetazoa" id="G8273.1:cds"/>
    </source>
</evidence>
<name>A0A8W8P1W1_MAGGI</name>
<dbReference type="Proteomes" id="UP000005408">
    <property type="component" value="Unassembled WGS sequence"/>
</dbReference>
<proteinExistence type="predicted"/>
<sequence>MALKWFYVAIVTVAMLSANYSCIAEIVRMPLQPSIQTLALTVKPLNESFSAYVLVFRGPSDTEVEFNGNTLEVTKDVDEFESLMVNYNDNMNRRITLKSKSKGETISMYPNLNYNLLTKTSFIENTCYVQIEKDAMGVRTKYTATVSSFADREDLDNLSKYFIAYLRDKTGAIVELTTRHLNEIENENIVSYYKYLDTYHSGSKTDIYNEYYAILNYPAIEANGITVQSFGFVLYVSSSDYYGNDMTINRSWYYKII</sequence>
<dbReference type="AlphaFoldDB" id="A0A8W8P1W1"/>
<evidence type="ECO:0000313" key="2">
    <source>
        <dbReference type="Proteomes" id="UP000005408"/>
    </source>
</evidence>
<organism evidence="1 2">
    <name type="scientific">Magallana gigas</name>
    <name type="common">Pacific oyster</name>
    <name type="synonym">Crassostrea gigas</name>
    <dbReference type="NCBI Taxonomy" id="29159"/>
    <lineage>
        <taxon>Eukaryota</taxon>
        <taxon>Metazoa</taxon>
        <taxon>Spiralia</taxon>
        <taxon>Lophotrochozoa</taxon>
        <taxon>Mollusca</taxon>
        <taxon>Bivalvia</taxon>
        <taxon>Autobranchia</taxon>
        <taxon>Pteriomorphia</taxon>
        <taxon>Ostreida</taxon>
        <taxon>Ostreoidea</taxon>
        <taxon>Ostreidae</taxon>
        <taxon>Magallana</taxon>
    </lineage>
</organism>
<reference evidence="1" key="1">
    <citation type="submission" date="2022-08" db="UniProtKB">
        <authorList>
            <consortium name="EnsemblMetazoa"/>
        </authorList>
    </citation>
    <scope>IDENTIFICATION</scope>
    <source>
        <strain evidence="1">05x7-T-G4-1.051#20</strain>
    </source>
</reference>
<accession>A0A8W8P1W1</accession>
<protein>
    <submittedName>
        <fullName evidence="1">Uncharacterized protein</fullName>
    </submittedName>
</protein>
<dbReference type="EnsemblMetazoa" id="G8273.1">
    <property type="protein sequence ID" value="G8273.1:cds"/>
    <property type="gene ID" value="G8273"/>
</dbReference>